<sequence>MIAIDFLKIRGHKNVKGTHKTTLEFTKDTYLTPRGDCIIGIYADKGVNDLKDDIKRMIKNEGFIYIVINVCGIFDIISARGSSKLTLSNKNKMIIRKSSFISDATLAINSNKSAFDIKREIIKGLQNEHNGLVYIVTSDIPLKNEEILGIVINFNPFESIKTC</sequence>
<dbReference type="PANTHER" id="PTHR40696:SF1">
    <property type="entry name" value="DUF371 DOMAIN-CONTAINING PROTEIN"/>
    <property type="match status" value="1"/>
</dbReference>
<dbReference type="RefSeq" id="WP_110269346.1">
    <property type="nucleotide sequence ID" value="NZ_CP029289.2"/>
</dbReference>
<dbReference type="KEGG" id="abri:DFR85_01390"/>
<evidence type="ECO:0000313" key="2">
    <source>
        <dbReference type="Proteomes" id="UP000248044"/>
    </source>
</evidence>
<organism evidence="1 2">
    <name type="scientific">Acidianus brierleyi</name>
    <dbReference type="NCBI Taxonomy" id="41673"/>
    <lineage>
        <taxon>Archaea</taxon>
        <taxon>Thermoproteota</taxon>
        <taxon>Thermoprotei</taxon>
        <taxon>Sulfolobales</taxon>
        <taxon>Sulfolobaceae</taxon>
        <taxon>Acidianus</taxon>
    </lineage>
</organism>
<proteinExistence type="predicted"/>
<evidence type="ECO:0000313" key="1">
    <source>
        <dbReference type="EMBL" id="AWR93462.1"/>
    </source>
</evidence>
<dbReference type="OrthoDB" id="9265at2157"/>
<protein>
    <submittedName>
        <fullName evidence="1">DUF371 domain-containing protein</fullName>
    </submittedName>
</protein>
<reference evidence="1 2" key="1">
    <citation type="submission" date="2018-05" db="EMBL/GenBank/DDBJ databases">
        <title>Complete Genome Sequences of Extremely Thermoacidophilic, Metal-Mobilizing Type-Strain Members of the Archaeal Family Sulfolobaceae: Acidianus brierleyi DSM-1651T, Acidianus sulfidivorans DSM-18786T, Metallosphaera hakonensis DSM-7519T, and Metallosphaera prunae DSM-10039T.</title>
        <authorList>
            <person name="Counts J.A."/>
            <person name="Kelly R.M."/>
        </authorList>
    </citation>
    <scope>NUCLEOTIDE SEQUENCE [LARGE SCALE GENOMIC DNA]</scope>
    <source>
        <strain evidence="1 2">DSM 1651</strain>
    </source>
</reference>
<dbReference type="Pfam" id="PF04027">
    <property type="entry name" value="DUF371"/>
    <property type="match status" value="1"/>
</dbReference>
<accession>A0A2U9IBS2</accession>
<dbReference type="InterPro" id="IPR007171">
    <property type="entry name" value="DUF371"/>
</dbReference>
<gene>
    <name evidence="1" type="ORF">DFR85_01390</name>
</gene>
<dbReference type="GeneID" id="36830768"/>
<dbReference type="EMBL" id="CP029289">
    <property type="protein sequence ID" value="AWR93462.1"/>
    <property type="molecule type" value="Genomic_DNA"/>
</dbReference>
<name>A0A2U9IBS2_9CREN</name>
<dbReference type="Proteomes" id="UP000248044">
    <property type="component" value="Chromosome"/>
</dbReference>
<dbReference type="PANTHER" id="PTHR40696">
    <property type="entry name" value="DUF371 FAMILY PROTEIN"/>
    <property type="match status" value="1"/>
</dbReference>
<dbReference type="Gene3D" id="2.60.120.630">
    <property type="entry name" value="mth639 domain like"/>
    <property type="match status" value="1"/>
</dbReference>
<dbReference type="InterPro" id="IPR023131">
    <property type="entry name" value="Mth639-like_dom_sf"/>
</dbReference>
<dbReference type="AlphaFoldDB" id="A0A2U9IBS2"/>
<keyword evidence="2" id="KW-1185">Reference proteome</keyword>